<dbReference type="PANTHER" id="PTHR34322:SF2">
    <property type="entry name" value="TRANSPOSASE IS200-LIKE DOMAIN-CONTAINING PROTEIN"/>
    <property type="match status" value="1"/>
</dbReference>
<dbReference type="EMBL" id="PCRK01000125">
    <property type="protein sequence ID" value="PIP19039.1"/>
    <property type="molecule type" value="Genomic_DNA"/>
</dbReference>
<dbReference type="Gene3D" id="3.30.70.1290">
    <property type="entry name" value="Transposase IS200-like"/>
    <property type="match status" value="1"/>
</dbReference>
<gene>
    <name evidence="2" type="ORF">COX41_05030</name>
</gene>
<reference evidence="2 3" key="1">
    <citation type="submission" date="2017-09" db="EMBL/GenBank/DDBJ databases">
        <title>Depth-based differentiation of microbial function through sediment-hosted aquifers and enrichment of novel symbionts in the deep terrestrial subsurface.</title>
        <authorList>
            <person name="Probst A.J."/>
            <person name="Ladd B."/>
            <person name="Jarett J.K."/>
            <person name="Geller-Mcgrath D.E."/>
            <person name="Sieber C.M."/>
            <person name="Emerson J.B."/>
            <person name="Anantharaman K."/>
            <person name="Thomas B.C."/>
            <person name="Malmstrom R."/>
            <person name="Stieglmeier M."/>
            <person name="Klingl A."/>
            <person name="Woyke T."/>
            <person name="Ryan C.M."/>
            <person name="Banfield J.F."/>
        </authorList>
    </citation>
    <scope>NUCLEOTIDE SEQUENCE [LARGE SCALE GENOMIC DNA]</scope>
    <source>
        <strain evidence="2">CG23_combo_of_CG06-09_8_20_14_all_41_10</strain>
    </source>
</reference>
<comment type="caution">
    <text evidence="2">The sequence shown here is derived from an EMBL/GenBank/DDBJ whole genome shotgun (WGS) entry which is preliminary data.</text>
</comment>
<dbReference type="InterPro" id="IPR036515">
    <property type="entry name" value="Transposase_17_sf"/>
</dbReference>
<sequence length="234" mass="27671">MPTYARIHQLSLSLIYHIYSRSNDRIPIFKSKEDFIYFMGLLKKYSLRFGLKIYHWVIMSNHYHLLLELDEPKRISRIMAGLSKAYSCYHHKTYFTAGFLWQGRFKLQPVQKDNYLIACGRYIERNPVRAGIVNKVYGYPYSSASYYCSGENDGITVEDPAFLTFGTNLTSRRNAYIEFLRRFDSEEEKSFNNFEQPVGNKGFLRRLIKENGRFTSRRRGRPRKELLHNSLLAI</sequence>
<dbReference type="GO" id="GO:0006313">
    <property type="term" value="P:DNA transposition"/>
    <property type="evidence" value="ECO:0007669"/>
    <property type="project" value="InterPro"/>
</dbReference>
<dbReference type="PANTHER" id="PTHR34322">
    <property type="entry name" value="TRANSPOSASE, Y1_TNP DOMAIN-CONTAINING"/>
    <property type="match status" value="1"/>
</dbReference>
<organism evidence="2 3">
    <name type="scientific">Candidatus Sherwoodlollariibacterium unditelluris</name>
    <dbReference type="NCBI Taxonomy" id="1974757"/>
    <lineage>
        <taxon>Bacteria</taxon>
        <taxon>Pseudomonadati</taxon>
        <taxon>Candidatus Omnitrophota</taxon>
        <taxon>Candidatus Sherwoodlollariibacterium</taxon>
    </lineage>
</organism>
<dbReference type="SUPFAM" id="SSF143422">
    <property type="entry name" value="Transposase IS200-like"/>
    <property type="match status" value="1"/>
</dbReference>
<accession>A0A2G9YIE3</accession>
<dbReference type="Proteomes" id="UP000231292">
    <property type="component" value="Unassembled WGS sequence"/>
</dbReference>
<name>A0A2G9YIE3_9BACT</name>
<dbReference type="GO" id="GO:0004803">
    <property type="term" value="F:transposase activity"/>
    <property type="evidence" value="ECO:0007669"/>
    <property type="project" value="InterPro"/>
</dbReference>
<evidence type="ECO:0000313" key="3">
    <source>
        <dbReference type="Proteomes" id="UP000231292"/>
    </source>
</evidence>
<dbReference type="AlphaFoldDB" id="A0A2G9YIE3"/>
<dbReference type="SMART" id="SM01321">
    <property type="entry name" value="Y1_Tnp"/>
    <property type="match status" value="1"/>
</dbReference>
<dbReference type="GO" id="GO:0003677">
    <property type="term" value="F:DNA binding"/>
    <property type="evidence" value="ECO:0007669"/>
    <property type="project" value="InterPro"/>
</dbReference>
<dbReference type="InterPro" id="IPR002686">
    <property type="entry name" value="Transposase_17"/>
</dbReference>
<dbReference type="Pfam" id="PF01797">
    <property type="entry name" value="Y1_Tnp"/>
    <property type="match status" value="1"/>
</dbReference>
<evidence type="ECO:0000259" key="1">
    <source>
        <dbReference type="SMART" id="SM01321"/>
    </source>
</evidence>
<feature type="domain" description="Transposase IS200-like" evidence="1">
    <location>
        <begin position="11"/>
        <end position="126"/>
    </location>
</feature>
<proteinExistence type="predicted"/>
<protein>
    <recommendedName>
        <fullName evidence="1">Transposase IS200-like domain-containing protein</fullName>
    </recommendedName>
</protein>
<evidence type="ECO:0000313" key="2">
    <source>
        <dbReference type="EMBL" id="PIP19039.1"/>
    </source>
</evidence>